<reference evidence="3" key="1">
    <citation type="submission" date="2016-03" db="EMBL/GenBank/DDBJ databases">
        <authorList>
            <person name="Ploux O."/>
        </authorList>
    </citation>
    <scope>NUCLEOTIDE SEQUENCE [LARGE SCALE GENOMIC DNA]</scope>
    <source>
        <strain evidence="3">UK7</strain>
    </source>
</reference>
<dbReference type="PANTHER" id="PTHR43591">
    <property type="entry name" value="METHYLTRANSFERASE"/>
    <property type="match status" value="1"/>
</dbReference>
<evidence type="ECO:0000313" key="3">
    <source>
        <dbReference type="Proteomes" id="UP000178129"/>
    </source>
</evidence>
<dbReference type="Pfam" id="PF13489">
    <property type="entry name" value="Methyltransf_23"/>
    <property type="match status" value="1"/>
</dbReference>
<evidence type="ECO:0000313" key="2">
    <source>
        <dbReference type="EMBL" id="CZT13702.1"/>
    </source>
</evidence>
<dbReference type="EMBL" id="FJUW01000095">
    <property type="protein sequence ID" value="CZT13702.1"/>
    <property type="molecule type" value="Genomic_DNA"/>
</dbReference>
<organism evidence="2 3">
    <name type="scientific">Rhynchosporium graminicola</name>
    <dbReference type="NCBI Taxonomy" id="2792576"/>
    <lineage>
        <taxon>Eukaryota</taxon>
        <taxon>Fungi</taxon>
        <taxon>Dikarya</taxon>
        <taxon>Ascomycota</taxon>
        <taxon>Pezizomycotina</taxon>
        <taxon>Leotiomycetes</taxon>
        <taxon>Helotiales</taxon>
        <taxon>Ploettnerulaceae</taxon>
        <taxon>Rhynchosporium</taxon>
    </lineage>
</organism>
<keyword evidence="2" id="KW-0808">Transferase</keyword>
<dbReference type="InterPro" id="IPR029063">
    <property type="entry name" value="SAM-dependent_MTases_sf"/>
</dbReference>
<feature type="region of interest" description="Disordered" evidence="1">
    <location>
        <begin position="1"/>
        <end position="41"/>
    </location>
</feature>
<proteinExistence type="predicted"/>
<protein>
    <submittedName>
        <fullName evidence="2">Related to methyltransferase</fullName>
    </submittedName>
</protein>
<dbReference type="GO" id="GO:0008168">
    <property type="term" value="F:methyltransferase activity"/>
    <property type="evidence" value="ECO:0007669"/>
    <property type="project" value="UniProtKB-KW"/>
</dbReference>
<accession>A0A1E1LT70</accession>
<sequence>MSEPTPTPSPTTTLPTNPNPNPNDHDDDADSSLGDSFDDDLSSTASINSSILAHRHENGRRYHAYKDGKYLSPNDDSEQERLDLQHHLFMLTFSKKLHLCPLPEKLHRVLDVGTGTGIWAIDFADEHPETEVLGVDLSPIQPTFVPPNVSFQVDDLEEEWTFKEDQRFDFIFSRMMTASFADWPRFFEQSFKHMSPGGYIELADICFPVEFVDDSAPADSALKKWAGLILDGTKTAGRPIDSAKMYKEELGKAGFVNIVEQKFMWPQNRWPKDKKMKELGAWSLENMAPSLEGFSMALFTRVFKWTKEEVEVFLVDVRKEMSDPQIHAHWPIYSVYAQKPST</sequence>
<name>A0A1E1LT70_9HELO</name>
<dbReference type="InParanoid" id="A0A1E1LT70"/>
<dbReference type="AlphaFoldDB" id="A0A1E1LT70"/>
<dbReference type="Proteomes" id="UP000178129">
    <property type="component" value="Unassembled WGS sequence"/>
</dbReference>
<comment type="caution">
    <text evidence="2">The sequence shown here is derived from an EMBL/GenBank/DDBJ whole genome shotgun (WGS) entry which is preliminary data.</text>
</comment>
<keyword evidence="3" id="KW-1185">Reference proteome</keyword>
<dbReference type="PANTHER" id="PTHR43591:SF31">
    <property type="entry name" value="LAEA-LIKE, PUTATIVE (AFU_ORTHOLOGUE AFUA_8G01930)-RELATED"/>
    <property type="match status" value="1"/>
</dbReference>
<keyword evidence="2" id="KW-0489">Methyltransferase</keyword>
<dbReference type="STRING" id="914237.A0A1E1LT70"/>
<evidence type="ECO:0000256" key="1">
    <source>
        <dbReference type="SAM" id="MobiDB-lite"/>
    </source>
</evidence>
<dbReference type="GO" id="GO:0032259">
    <property type="term" value="P:methylation"/>
    <property type="evidence" value="ECO:0007669"/>
    <property type="project" value="UniProtKB-KW"/>
</dbReference>
<dbReference type="CDD" id="cd02440">
    <property type="entry name" value="AdoMet_MTases"/>
    <property type="match status" value="1"/>
</dbReference>
<feature type="compositionally biased region" description="Acidic residues" evidence="1">
    <location>
        <begin position="25"/>
        <end position="41"/>
    </location>
</feature>
<gene>
    <name evidence="2" type="ORF">RCO7_00669</name>
</gene>
<dbReference type="Gene3D" id="3.40.50.150">
    <property type="entry name" value="Vaccinia Virus protein VP39"/>
    <property type="match status" value="1"/>
</dbReference>
<dbReference type="SUPFAM" id="SSF53335">
    <property type="entry name" value="S-adenosyl-L-methionine-dependent methyltransferases"/>
    <property type="match status" value="1"/>
</dbReference>